<dbReference type="Pfam" id="PF19791">
    <property type="entry name" value="DUF6275"/>
    <property type="match status" value="1"/>
</dbReference>
<proteinExistence type="predicted"/>
<dbReference type="EMBL" id="BK015297">
    <property type="protein sequence ID" value="DAE00032.1"/>
    <property type="molecule type" value="Genomic_DNA"/>
</dbReference>
<accession>A0A8S5P071</accession>
<dbReference type="InterPro" id="IPR046242">
    <property type="entry name" value="DUF6275"/>
</dbReference>
<sequence length="88" mass="10477">MNEREFQEQVKKAVVEYTNTHLDKTDSKTITENDVFIVWMCKTLQNNKALASTTLFDGMYYELTYNGDKKEMYLDAYKKWENQCIKLS</sequence>
<evidence type="ECO:0000313" key="1">
    <source>
        <dbReference type="EMBL" id="DAE00032.1"/>
    </source>
</evidence>
<organism evidence="1">
    <name type="scientific">Siphoviridae sp. ctiMP24</name>
    <dbReference type="NCBI Taxonomy" id="2825621"/>
    <lineage>
        <taxon>Viruses</taxon>
        <taxon>Duplodnaviria</taxon>
        <taxon>Heunggongvirae</taxon>
        <taxon>Uroviricota</taxon>
        <taxon>Caudoviricetes</taxon>
    </lineage>
</organism>
<name>A0A8S5P071_9CAUD</name>
<protein>
    <recommendedName>
        <fullName evidence="2">Phage protein</fullName>
    </recommendedName>
</protein>
<evidence type="ECO:0008006" key="2">
    <source>
        <dbReference type="Google" id="ProtNLM"/>
    </source>
</evidence>
<reference evidence="1" key="1">
    <citation type="journal article" date="2021" name="Proc. Natl. Acad. Sci. U.S.A.">
        <title>A Catalog of Tens of Thousands of Viruses from Human Metagenomes Reveals Hidden Associations with Chronic Diseases.</title>
        <authorList>
            <person name="Tisza M.J."/>
            <person name="Buck C.B."/>
        </authorList>
    </citation>
    <scope>NUCLEOTIDE SEQUENCE</scope>
    <source>
        <strain evidence="1">CtiMP24</strain>
    </source>
</reference>